<evidence type="ECO:0000256" key="1">
    <source>
        <dbReference type="SAM" id="MobiDB-lite"/>
    </source>
</evidence>
<feature type="compositionally biased region" description="Basic and acidic residues" evidence="1">
    <location>
        <begin position="63"/>
        <end position="95"/>
    </location>
</feature>
<proteinExistence type="predicted"/>
<gene>
    <name evidence="2" type="ORF">FSB_LOCUS40091</name>
</gene>
<organism evidence="2">
    <name type="scientific">Fagus sylvatica</name>
    <name type="common">Beechnut</name>
    <dbReference type="NCBI Taxonomy" id="28930"/>
    <lineage>
        <taxon>Eukaryota</taxon>
        <taxon>Viridiplantae</taxon>
        <taxon>Streptophyta</taxon>
        <taxon>Embryophyta</taxon>
        <taxon>Tracheophyta</taxon>
        <taxon>Spermatophyta</taxon>
        <taxon>Magnoliopsida</taxon>
        <taxon>eudicotyledons</taxon>
        <taxon>Gunneridae</taxon>
        <taxon>Pentapetalae</taxon>
        <taxon>rosids</taxon>
        <taxon>fabids</taxon>
        <taxon>Fagales</taxon>
        <taxon>Fagaceae</taxon>
        <taxon>Fagus</taxon>
    </lineage>
</organism>
<feature type="region of interest" description="Disordered" evidence="1">
    <location>
        <begin position="57"/>
        <end position="130"/>
    </location>
</feature>
<name>A0A2N9HKT4_FAGSY</name>
<dbReference type="EMBL" id="OIVN01003570">
    <property type="protein sequence ID" value="SPD12209.1"/>
    <property type="molecule type" value="Genomic_DNA"/>
</dbReference>
<evidence type="ECO:0000313" key="2">
    <source>
        <dbReference type="EMBL" id="SPD12209.1"/>
    </source>
</evidence>
<dbReference type="AlphaFoldDB" id="A0A2N9HKT4"/>
<reference evidence="2" key="1">
    <citation type="submission" date="2018-02" db="EMBL/GenBank/DDBJ databases">
        <authorList>
            <person name="Cohen D.B."/>
            <person name="Kent A.D."/>
        </authorList>
    </citation>
    <scope>NUCLEOTIDE SEQUENCE</scope>
</reference>
<accession>A0A2N9HKT4</accession>
<protein>
    <submittedName>
        <fullName evidence="2">Uncharacterized protein</fullName>
    </submittedName>
</protein>
<sequence length="445" mass="50166">MNSQARSDYPIAIRLSVKSQFVPDRLDEFQARSDYPIAIRLSVKSQFVPDRLDEFPNQAKTARQSESRIARYEQKSREGEVGSREEKGKSDEMRAKGRAASFKVGPRAPSSRAARDDHAPVSTSAPNGPFEPPIASSHLVRSFSIILNLWNIHLDPRRDWHANRDELRGNPYLGGNVCAEILSGPLQFGPRAKTLRQEVHFSYHMQLSDHQELLRSSRNLSQKMTPWHKERSNGLRSQDHILRTQARLCARPVPLENRVFLTRNKLIHKPGCVGKKTHSCTTWNSRIAKILSGRVGILIGKLPSNGPKTLRWPLVAEPYLTSPSSDFRESGTLQEFEEKRAGRKTHFSSRTAAFARRVFPARSKLIYEPGCVGKITTPATSWNSRFAESIPHLIGIFTGKVHENSSNAPTSGSHNSLIRTPIHVNFVPLERGRRELSGDMLHDPF</sequence>